<dbReference type="OrthoDB" id="1925304at2759"/>
<dbReference type="AlphaFoldDB" id="A0A2U1MHJ2"/>
<protein>
    <submittedName>
        <fullName evidence="1">Ankyrin repeat-containing protein</fullName>
    </submittedName>
</protein>
<evidence type="ECO:0000313" key="2">
    <source>
        <dbReference type="Proteomes" id="UP000245207"/>
    </source>
</evidence>
<dbReference type="Proteomes" id="UP000245207">
    <property type="component" value="Unassembled WGS sequence"/>
</dbReference>
<dbReference type="STRING" id="35608.A0A2U1MHJ2"/>
<evidence type="ECO:0000313" key="1">
    <source>
        <dbReference type="EMBL" id="PWA60727.1"/>
    </source>
</evidence>
<reference evidence="1 2" key="1">
    <citation type="journal article" date="2018" name="Mol. Plant">
        <title>The genome of Artemisia annua provides insight into the evolution of Asteraceae family and artemisinin biosynthesis.</title>
        <authorList>
            <person name="Shen Q."/>
            <person name="Zhang L."/>
            <person name="Liao Z."/>
            <person name="Wang S."/>
            <person name="Yan T."/>
            <person name="Shi P."/>
            <person name="Liu M."/>
            <person name="Fu X."/>
            <person name="Pan Q."/>
            <person name="Wang Y."/>
            <person name="Lv Z."/>
            <person name="Lu X."/>
            <person name="Zhang F."/>
            <person name="Jiang W."/>
            <person name="Ma Y."/>
            <person name="Chen M."/>
            <person name="Hao X."/>
            <person name="Li L."/>
            <person name="Tang Y."/>
            <person name="Lv G."/>
            <person name="Zhou Y."/>
            <person name="Sun X."/>
            <person name="Brodelius P.E."/>
            <person name="Rose J.K.C."/>
            <person name="Tang K."/>
        </authorList>
    </citation>
    <scope>NUCLEOTIDE SEQUENCE [LARGE SCALE GENOMIC DNA]</scope>
    <source>
        <strain evidence="2">cv. Huhao1</strain>
        <tissue evidence="1">Leaf</tissue>
    </source>
</reference>
<accession>A0A2U1MHJ2</accession>
<organism evidence="1 2">
    <name type="scientific">Artemisia annua</name>
    <name type="common">Sweet wormwood</name>
    <dbReference type="NCBI Taxonomy" id="35608"/>
    <lineage>
        <taxon>Eukaryota</taxon>
        <taxon>Viridiplantae</taxon>
        <taxon>Streptophyta</taxon>
        <taxon>Embryophyta</taxon>
        <taxon>Tracheophyta</taxon>
        <taxon>Spermatophyta</taxon>
        <taxon>Magnoliopsida</taxon>
        <taxon>eudicotyledons</taxon>
        <taxon>Gunneridae</taxon>
        <taxon>Pentapetalae</taxon>
        <taxon>asterids</taxon>
        <taxon>campanulids</taxon>
        <taxon>Asterales</taxon>
        <taxon>Asteraceae</taxon>
        <taxon>Asteroideae</taxon>
        <taxon>Anthemideae</taxon>
        <taxon>Artemisiinae</taxon>
        <taxon>Artemisia</taxon>
    </lineage>
</organism>
<proteinExistence type="predicted"/>
<comment type="caution">
    <text evidence="1">The sequence shown here is derived from an EMBL/GenBank/DDBJ whole genome shotgun (WGS) entry which is preliminary data.</text>
</comment>
<keyword evidence="2" id="KW-1185">Reference proteome</keyword>
<gene>
    <name evidence="1" type="ORF">CTI12_AA373740</name>
</gene>
<sequence length="79" mass="9200">MSYLSLEAITQRQEQVYNVIRQLFDHKVFQATLIDGKMEHSLHKAGLLAPLHRLNVVNGAALQMQRELQWYKVLTIQKP</sequence>
<dbReference type="EMBL" id="PKPP01005283">
    <property type="protein sequence ID" value="PWA60727.1"/>
    <property type="molecule type" value="Genomic_DNA"/>
</dbReference>
<name>A0A2U1MHJ2_ARTAN</name>